<dbReference type="GO" id="GO:0034045">
    <property type="term" value="C:phagophore assembly site membrane"/>
    <property type="evidence" value="ECO:0007669"/>
    <property type="project" value="UniProtKB-SubCell"/>
</dbReference>
<evidence type="ECO:0000256" key="18">
    <source>
        <dbReference type="SAM" id="MobiDB-lite"/>
    </source>
</evidence>
<evidence type="ECO:0000256" key="2">
    <source>
        <dbReference type="ARBA" id="ARBA00004358"/>
    </source>
</evidence>
<dbReference type="SUPFAM" id="SSF50911">
    <property type="entry name" value="Mannose 6-phosphate receptor domain"/>
    <property type="match status" value="1"/>
</dbReference>
<evidence type="ECO:0000256" key="17">
    <source>
        <dbReference type="ARBA" id="ARBA00023329"/>
    </source>
</evidence>
<keyword evidence="8 19" id="KW-0812">Transmembrane</keyword>
<keyword evidence="12" id="KW-0072">Autophagy</keyword>
<evidence type="ECO:0000256" key="14">
    <source>
        <dbReference type="ARBA" id="ARBA00023128"/>
    </source>
</evidence>
<dbReference type="AlphaFoldDB" id="A0A1Y1VXE4"/>
<dbReference type="GO" id="GO:0030659">
    <property type="term" value="C:cytoplasmic vesicle membrane"/>
    <property type="evidence" value="ECO:0007669"/>
    <property type="project" value="UniProtKB-SubCell"/>
</dbReference>
<evidence type="ECO:0000256" key="9">
    <source>
        <dbReference type="ARBA" id="ARBA00022729"/>
    </source>
</evidence>
<feature type="compositionally biased region" description="Basic and acidic residues" evidence="18">
    <location>
        <begin position="195"/>
        <end position="213"/>
    </location>
</feature>
<feature type="region of interest" description="Disordered" evidence="18">
    <location>
        <begin position="109"/>
        <end position="128"/>
    </location>
</feature>
<feature type="signal peptide" evidence="20">
    <location>
        <begin position="1"/>
        <end position="20"/>
    </location>
</feature>
<feature type="domain" description="MRH" evidence="21">
    <location>
        <begin position="22"/>
        <end position="187"/>
    </location>
</feature>
<comment type="similarity">
    <text evidence="5">Belongs to the ATG27 family.</text>
</comment>
<keyword evidence="14" id="KW-0496">Mitochondrion</keyword>
<evidence type="ECO:0000256" key="15">
    <source>
        <dbReference type="ARBA" id="ARBA00023136"/>
    </source>
</evidence>
<organism evidence="22 23">
    <name type="scientific">Linderina pennispora</name>
    <dbReference type="NCBI Taxonomy" id="61395"/>
    <lineage>
        <taxon>Eukaryota</taxon>
        <taxon>Fungi</taxon>
        <taxon>Fungi incertae sedis</taxon>
        <taxon>Zoopagomycota</taxon>
        <taxon>Kickxellomycotina</taxon>
        <taxon>Kickxellomycetes</taxon>
        <taxon>Kickxellales</taxon>
        <taxon>Kickxellaceae</taxon>
        <taxon>Linderina</taxon>
    </lineage>
</organism>
<evidence type="ECO:0000256" key="3">
    <source>
        <dbReference type="ARBA" id="ARBA00004472"/>
    </source>
</evidence>
<feature type="region of interest" description="Disordered" evidence="18">
    <location>
        <begin position="188"/>
        <end position="213"/>
    </location>
</feature>
<evidence type="ECO:0000313" key="23">
    <source>
        <dbReference type="Proteomes" id="UP000193922"/>
    </source>
</evidence>
<dbReference type="GO" id="GO:0006914">
    <property type="term" value="P:autophagy"/>
    <property type="evidence" value="ECO:0007669"/>
    <property type="project" value="UniProtKB-KW"/>
</dbReference>
<evidence type="ECO:0000256" key="8">
    <source>
        <dbReference type="ARBA" id="ARBA00022692"/>
    </source>
</evidence>
<dbReference type="GO" id="GO:0015031">
    <property type="term" value="P:protein transport"/>
    <property type="evidence" value="ECO:0007669"/>
    <property type="project" value="UniProtKB-KW"/>
</dbReference>
<dbReference type="STRING" id="61395.A0A1Y1VXE4"/>
<accession>A0A1Y1VXE4</accession>
<evidence type="ECO:0000256" key="6">
    <source>
        <dbReference type="ARBA" id="ARBA00013776"/>
    </source>
</evidence>
<keyword evidence="17" id="KW-0968">Cytoplasmic vesicle</keyword>
<dbReference type="GeneID" id="63807572"/>
<evidence type="ECO:0000256" key="7">
    <source>
        <dbReference type="ARBA" id="ARBA00022448"/>
    </source>
</evidence>
<keyword evidence="7" id="KW-0813">Transport</keyword>
<dbReference type="GO" id="GO:0000139">
    <property type="term" value="C:Golgi membrane"/>
    <property type="evidence" value="ECO:0007669"/>
    <property type="project" value="UniProtKB-SubCell"/>
</dbReference>
<keyword evidence="10" id="KW-0653">Protein transport</keyword>
<protein>
    <recommendedName>
        <fullName evidence="6">Autophagy-related protein 27</fullName>
    </recommendedName>
</protein>
<evidence type="ECO:0000256" key="19">
    <source>
        <dbReference type="SAM" id="Phobius"/>
    </source>
</evidence>
<keyword evidence="15 19" id="KW-0472">Membrane</keyword>
<proteinExistence type="inferred from homology"/>
<dbReference type="InterPro" id="IPR044865">
    <property type="entry name" value="MRH_dom"/>
</dbReference>
<dbReference type="EMBL" id="MCFD01000019">
    <property type="protein sequence ID" value="ORX65958.1"/>
    <property type="molecule type" value="Genomic_DNA"/>
</dbReference>
<evidence type="ECO:0000256" key="1">
    <source>
        <dbReference type="ARBA" id="ARBA00004304"/>
    </source>
</evidence>
<evidence type="ECO:0000256" key="20">
    <source>
        <dbReference type="SAM" id="SignalP"/>
    </source>
</evidence>
<dbReference type="Gene3D" id="2.70.130.10">
    <property type="entry name" value="Mannose-6-phosphate receptor binding domain"/>
    <property type="match status" value="1"/>
</dbReference>
<dbReference type="InterPro" id="IPR009011">
    <property type="entry name" value="Man6P_isomerase_rcpt-bd_dom_sf"/>
</dbReference>
<reference evidence="22 23" key="1">
    <citation type="submission" date="2016-07" db="EMBL/GenBank/DDBJ databases">
        <title>Pervasive Adenine N6-methylation of Active Genes in Fungi.</title>
        <authorList>
            <consortium name="DOE Joint Genome Institute"/>
            <person name="Mondo S.J."/>
            <person name="Dannebaum R.O."/>
            <person name="Kuo R.C."/>
            <person name="Labutti K."/>
            <person name="Haridas S."/>
            <person name="Kuo A."/>
            <person name="Salamov A."/>
            <person name="Ahrendt S.R."/>
            <person name="Lipzen A."/>
            <person name="Sullivan W."/>
            <person name="Andreopoulos W.B."/>
            <person name="Clum A."/>
            <person name="Lindquist E."/>
            <person name="Daum C."/>
            <person name="Ramamoorthy G.K."/>
            <person name="Gryganskyi A."/>
            <person name="Culley D."/>
            <person name="Magnuson J.K."/>
            <person name="James T.Y."/>
            <person name="O'Malley M.A."/>
            <person name="Stajich J.E."/>
            <person name="Spatafora J.W."/>
            <person name="Visel A."/>
            <person name="Grigoriev I.V."/>
        </authorList>
    </citation>
    <scope>NUCLEOTIDE SEQUENCE [LARGE SCALE GENOMIC DNA]</scope>
    <source>
        <strain evidence="22 23">ATCC 12442</strain>
    </source>
</reference>
<evidence type="ECO:0000256" key="11">
    <source>
        <dbReference type="ARBA" id="ARBA00022989"/>
    </source>
</evidence>
<evidence type="ECO:0000259" key="21">
    <source>
        <dbReference type="PROSITE" id="PS51914"/>
    </source>
</evidence>
<evidence type="ECO:0000256" key="5">
    <source>
        <dbReference type="ARBA" id="ARBA00005363"/>
    </source>
</evidence>
<evidence type="ECO:0000256" key="16">
    <source>
        <dbReference type="ARBA" id="ARBA00023157"/>
    </source>
</evidence>
<name>A0A1Y1VXE4_9FUNG</name>
<keyword evidence="11 19" id="KW-1133">Transmembrane helix</keyword>
<keyword evidence="9 20" id="KW-0732">Signal</keyword>
<dbReference type="PANTHER" id="PTHR15071:SF13">
    <property type="entry name" value="AUTOPHAGY-RELATED PROTEIN 27"/>
    <property type="match status" value="1"/>
</dbReference>
<dbReference type="PANTHER" id="PTHR15071">
    <property type="entry name" value="MANNOSE-6-PHOSPHATE RECEPTOR FAMILY MEMBER"/>
    <property type="match status" value="1"/>
</dbReference>
<keyword evidence="13" id="KW-0333">Golgi apparatus</keyword>
<dbReference type="PROSITE" id="PS51914">
    <property type="entry name" value="MRH"/>
    <property type="match status" value="1"/>
</dbReference>
<feature type="chain" id="PRO_5012824450" description="Autophagy-related protein 27" evidence="20">
    <location>
        <begin position="21"/>
        <end position="289"/>
    </location>
</feature>
<feature type="compositionally biased region" description="Basic and acidic residues" evidence="18">
    <location>
        <begin position="113"/>
        <end position="128"/>
    </location>
</feature>
<comment type="caution">
    <text evidence="22">The sequence shown here is derived from an EMBL/GenBank/DDBJ whole genome shotgun (WGS) entry which is preliminary data.</text>
</comment>
<dbReference type="Proteomes" id="UP000193922">
    <property type="component" value="Unassembled WGS sequence"/>
</dbReference>
<dbReference type="InterPro" id="IPR018939">
    <property type="entry name" value="Autophagy-rel_prot_27"/>
</dbReference>
<keyword evidence="23" id="KW-1185">Reference proteome</keyword>
<evidence type="ECO:0000256" key="4">
    <source>
        <dbReference type="ARBA" id="ARBA00004614"/>
    </source>
</evidence>
<sequence length="289" mass="31905">MKPSLRTFALLMASLSAASAAFDCKTLKIAGHAYDLSALARDVTLVSNATTPPTITGTKYTLNPCSAIKGDGDSVPEIDRCPADSWVCRSVTNYKGKEANRVTEVNAVAGGPKSDREPKIEAKTSGDDKPKEFHWKMQGISVDKVEWKTDIKFICDKDKKNDELPVVKKFEDGELELEWRVPAACALGDSGDGNKGSDGEKDKKPEDDKGDDKVSGRGFFSTVFSFLFVGFVFYFVLGLLYNFFVVHATGLDLVPNLAFWREFPYLVMDFSQHIWDIVSGRRRGGYSVV</sequence>
<dbReference type="GO" id="GO:0031966">
    <property type="term" value="C:mitochondrial membrane"/>
    <property type="evidence" value="ECO:0007669"/>
    <property type="project" value="UniProtKB-SubCell"/>
</dbReference>
<evidence type="ECO:0000256" key="10">
    <source>
        <dbReference type="ARBA" id="ARBA00022927"/>
    </source>
</evidence>
<comment type="subcellular location">
    <subcellularLocation>
        <location evidence="2">Cytoplasmic vesicle membrane</location>
        <topology evidence="2">Single-pass type I membrane protein</topology>
    </subcellularLocation>
    <subcellularLocation>
        <location evidence="4">Golgi apparatus membrane</location>
        <topology evidence="4">Single-pass type I membrane protein</topology>
    </subcellularLocation>
    <subcellularLocation>
        <location evidence="1">Mitochondrion membrane</location>
        <topology evidence="1">Single-pass membrane protein</topology>
    </subcellularLocation>
    <subcellularLocation>
        <location evidence="3">Preautophagosomal structure membrane</location>
        <topology evidence="3">Single-pass type I membrane protein</topology>
    </subcellularLocation>
</comment>
<dbReference type="RefSeq" id="XP_040740029.1">
    <property type="nucleotide sequence ID" value="XM_040890924.1"/>
</dbReference>
<gene>
    <name evidence="22" type="ORF">DL89DRAFT_307835</name>
</gene>
<dbReference type="Pfam" id="PF09451">
    <property type="entry name" value="ATG27"/>
    <property type="match status" value="1"/>
</dbReference>
<evidence type="ECO:0000313" key="22">
    <source>
        <dbReference type="EMBL" id="ORX65958.1"/>
    </source>
</evidence>
<evidence type="ECO:0000256" key="13">
    <source>
        <dbReference type="ARBA" id="ARBA00023034"/>
    </source>
</evidence>
<keyword evidence="16" id="KW-1015">Disulfide bond</keyword>
<feature type="transmembrane region" description="Helical" evidence="19">
    <location>
        <begin position="219"/>
        <end position="241"/>
    </location>
</feature>
<evidence type="ECO:0000256" key="12">
    <source>
        <dbReference type="ARBA" id="ARBA00023006"/>
    </source>
</evidence>
<dbReference type="OrthoDB" id="29460at2759"/>